<dbReference type="Pfam" id="PF00175">
    <property type="entry name" value="NAD_binding_1"/>
    <property type="match status" value="1"/>
</dbReference>
<evidence type="ECO:0000259" key="1">
    <source>
        <dbReference type="Pfam" id="PF00175"/>
    </source>
</evidence>
<dbReference type="AlphaFoldDB" id="A0A6J5CYQ0"/>
<dbReference type="InterPro" id="IPR039261">
    <property type="entry name" value="FNR_nucleotide-bd"/>
</dbReference>
<accession>A0A6J5CYQ0</accession>
<protein>
    <recommendedName>
        <fullName evidence="1">Oxidoreductase FAD/NAD(P)-binding domain-containing protein</fullName>
    </recommendedName>
</protein>
<dbReference type="InterPro" id="IPR001433">
    <property type="entry name" value="OxRdtase_FAD/NAD-bd"/>
</dbReference>
<feature type="domain" description="Oxidoreductase FAD/NAD(P)-binding" evidence="1">
    <location>
        <begin position="1"/>
        <end position="56"/>
    </location>
</feature>
<evidence type="ECO:0000313" key="3">
    <source>
        <dbReference type="Proteomes" id="UP000494255"/>
    </source>
</evidence>
<dbReference type="Proteomes" id="UP000494255">
    <property type="component" value="Unassembled WGS sequence"/>
</dbReference>
<organism evidence="2 3">
    <name type="scientific">Paraburkholderia sediminicola</name>
    <dbReference type="NCBI Taxonomy" id="458836"/>
    <lineage>
        <taxon>Bacteria</taxon>
        <taxon>Pseudomonadati</taxon>
        <taxon>Pseudomonadota</taxon>
        <taxon>Betaproteobacteria</taxon>
        <taxon>Burkholderiales</taxon>
        <taxon>Burkholderiaceae</taxon>
        <taxon>Paraburkholderia</taxon>
    </lineage>
</organism>
<dbReference type="SUPFAM" id="SSF52343">
    <property type="entry name" value="Ferredoxin reductase-like, C-terminal NADP-linked domain"/>
    <property type="match status" value="1"/>
</dbReference>
<sequence>MVAGGTGLSAFLGMLDDLAHKGSCGQPVRLYYGVTNFRDLCVLDRLKEYASQYVEKTLTGRRCGVSRW</sequence>
<dbReference type="Gene3D" id="3.40.50.80">
    <property type="entry name" value="Nucleotide-binding domain of ferredoxin-NADP reductase (FNR) module"/>
    <property type="match status" value="1"/>
</dbReference>
<dbReference type="GO" id="GO:0016491">
    <property type="term" value="F:oxidoreductase activity"/>
    <property type="evidence" value="ECO:0007669"/>
    <property type="project" value="InterPro"/>
</dbReference>
<evidence type="ECO:0000313" key="2">
    <source>
        <dbReference type="EMBL" id="CAB3745519.1"/>
    </source>
</evidence>
<proteinExistence type="predicted"/>
<name>A0A6J5CYQ0_9BURK</name>
<dbReference type="EMBL" id="CADIKC010000023">
    <property type="protein sequence ID" value="CAB3745519.1"/>
    <property type="molecule type" value="Genomic_DNA"/>
</dbReference>
<reference evidence="2 3" key="1">
    <citation type="submission" date="2020-04" db="EMBL/GenBank/DDBJ databases">
        <authorList>
            <person name="De Canck E."/>
        </authorList>
    </citation>
    <scope>NUCLEOTIDE SEQUENCE [LARGE SCALE GENOMIC DNA]</scope>
    <source>
        <strain evidence="2 3">LMG 24238</strain>
    </source>
</reference>
<gene>
    <name evidence="2" type="ORF">LMG24238_07649</name>
</gene>
<keyword evidence="3" id="KW-1185">Reference proteome</keyword>